<evidence type="ECO:0000256" key="4">
    <source>
        <dbReference type="ARBA" id="ARBA00022519"/>
    </source>
</evidence>
<feature type="transmembrane region" description="Helical" evidence="9">
    <location>
        <begin position="64"/>
        <end position="85"/>
    </location>
</feature>
<dbReference type="PANTHER" id="PTHR35011:SF2">
    <property type="entry name" value="2,3-DIKETO-L-GULONATE TRAP TRANSPORTER SMALL PERMEASE PROTEIN YIAM"/>
    <property type="match status" value="1"/>
</dbReference>
<feature type="transmembrane region" description="Helical" evidence="9">
    <location>
        <begin position="25"/>
        <end position="44"/>
    </location>
</feature>
<evidence type="ECO:0000313" key="11">
    <source>
        <dbReference type="EMBL" id="SPF81758.1"/>
    </source>
</evidence>
<evidence type="ECO:0000256" key="8">
    <source>
        <dbReference type="ARBA" id="ARBA00038436"/>
    </source>
</evidence>
<evidence type="ECO:0000259" key="10">
    <source>
        <dbReference type="Pfam" id="PF04290"/>
    </source>
</evidence>
<keyword evidence="7 9" id="KW-0472">Membrane</keyword>
<keyword evidence="4 9" id="KW-0997">Cell inner membrane</keyword>
<feature type="transmembrane region" description="Helical" evidence="9">
    <location>
        <begin position="97"/>
        <end position="115"/>
    </location>
</feature>
<dbReference type="GO" id="GO:0005886">
    <property type="term" value="C:plasma membrane"/>
    <property type="evidence" value="ECO:0007669"/>
    <property type="project" value="UniProtKB-SubCell"/>
</dbReference>
<organism evidence="11 12">
    <name type="scientific">Pseudoprimorskyibacter insulae</name>
    <dbReference type="NCBI Taxonomy" id="1695997"/>
    <lineage>
        <taxon>Bacteria</taxon>
        <taxon>Pseudomonadati</taxon>
        <taxon>Pseudomonadota</taxon>
        <taxon>Alphaproteobacteria</taxon>
        <taxon>Rhodobacterales</taxon>
        <taxon>Paracoccaceae</taxon>
        <taxon>Pseudoprimorskyibacter</taxon>
    </lineage>
</organism>
<dbReference type="Proteomes" id="UP000244904">
    <property type="component" value="Unassembled WGS sequence"/>
</dbReference>
<dbReference type="EMBL" id="OMOJ01000013">
    <property type="protein sequence ID" value="SPF81758.1"/>
    <property type="molecule type" value="Genomic_DNA"/>
</dbReference>
<feature type="transmembrane region" description="Helical" evidence="9">
    <location>
        <begin position="140"/>
        <end position="163"/>
    </location>
</feature>
<reference evidence="12" key="1">
    <citation type="submission" date="2018-03" db="EMBL/GenBank/DDBJ databases">
        <authorList>
            <person name="Rodrigo-Torres L."/>
            <person name="Arahal R. D."/>
            <person name="Lucena T."/>
        </authorList>
    </citation>
    <scope>NUCLEOTIDE SEQUENCE [LARGE SCALE GENOMIC DNA]</scope>
    <source>
        <strain evidence="12">CECT 8871</strain>
    </source>
</reference>
<keyword evidence="2 9" id="KW-0813">Transport</keyword>
<keyword evidence="12" id="KW-1185">Reference proteome</keyword>
<keyword evidence="3" id="KW-1003">Cell membrane</keyword>
<evidence type="ECO:0000256" key="5">
    <source>
        <dbReference type="ARBA" id="ARBA00022692"/>
    </source>
</evidence>
<feature type="domain" description="Tripartite ATP-independent periplasmic transporters DctQ component" evidence="10">
    <location>
        <begin position="35"/>
        <end position="165"/>
    </location>
</feature>
<evidence type="ECO:0000256" key="9">
    <source>
        <dbReference type="RuleBase" id="RU369079"/>
    </source>
</evidence>
<evidence type="ECO:0000256" key="3">
    <source>
        <dbReference type="ARBA" id="ARBA00022475"/>
    </source>
</evidence>
<comment type="subcellular location">
    <subcellularLocation>
        <location evidence="1 9">Cell inner membrane</location>
        <topology evidence="1 9">Multi-pass membrane protein</topology>
    </subcellularLocation>
</comment>
<evidence type="ECO:0000313" key="12">
    <source>
        <dbReference type="Proteomes" id="UP000244904"/>
    </source>
</evidence>
<dbReference type="AlphaFoldDB" id="A0A2R8B0F2"/>
<gene>
    <name evidence="11" type="ORF">PRI8871_03583</name>
</gene>
<dbReference type="InterPro" id="IPR055348">
    <property type="entry name" value="DctQ"/>
</dbReference>
<keyword evidence="5 9" id="KW-0812">Transmembrane</keyword>
<name>A0A2R8B0F2_9RHOB</name>
<protein>
    <recommendedName>
        <fullName evidence="9">TRAP transporter small permease protein</fullName>
    </recommendedName>
</protein>
<dbReference type="InterPro" id="IPR007387">
    <property type="entry name" value="TRAP_DctQ"/>
</dbReference>
<dbReference type="OrthoDB" id="6160477at2"/>
<dbReference type="GO" id="GO:0015740">
    <property type="term" value="P:C4-dicarboxylate transport"/>
    <property type="evidence" value="ECO:0007669"/>
    <property type="project" value="TreeGrafter"/>
</dbReference>
<evidence type="ECO:0000256" key="7">
    <source>
        <dbReference type="ARBA" id="ARBA00023136"/>
    </source>
</evidence>
<comment type="subunit">
    <text evidence="9">The complex comprises the extracytoplasmic solute receptor protein and the two transmembrane proteins.</text>
</comment>
<sequence>MTPNTNSGPASAGPLFDALATATRALCAAILVALVSLVCLEALLRGGFNYSLGFAEELTGYGVVMMTFFGAALSLRAGTLFQVHFLLDRCPERTNRWLVRGFALVALFICIVLAWKTKDLMLSSLARGKFAPTVLRTPLWIPQMVLPLGFGVIAVFVTEKFLLTFKEAR</sequence>
<comment type="function">
    <text evidence="9">Part of the tripartite ATP-independent periplasmic (TRAP) transport system.</text>
</comment>
<comment type="similarity">
    <text evidence="8 9">Belongs to the TRAP transporter small permease family.</text>
</comment>
<accession>A0A2R8B0F2</accession>
<evidence type="ECO:0000256" key="2">
    <source>
        <dbReference type="ARBA" id="ARBA00022448"/>
    </source>
</evidence>
<dbReference type="GO" id="GO:0022857">
    <property type="term" value="F:transmembrane transporter activity"/>
    <property type="evidence" value="ECO:0007669"/>
    <property type="project" value="UniProtKB-UniRule"/>
</dbReference>
<evidence type="ECO:0000256" key="1">
    <source>
        <dbReference type="ARBA" id="ARBA00004429"/>
    </source>
</evidence>
<dbReference type="PANTHER" id="PTHR35011">
    <property type="entry name" value="2,3-DIKETO-L-GULONATE TRAP TRANSPORTER SMALL PERMEASE PROTEIN YIAM"/>
    <property type="match status" value="1"/>
</dbReference>
<dbReference type="RefSeq" id="WP_108887532.1">
    <property type="nucleotide sequence ID" value="NZ_OMOJ01000013.1"/>
</dbReference>
<proteinExistence type="inferred from homology"/>
<dbReference type="Pfam" id="PF04290">
    <property type="entry name" value="DctQ"/>
    <property type="match status" value="1"/>
</dbReference>
<evidence type="ECO:0000256" key="6">
    <source>
        <dbReference type="ARBA" id="ARBA00022989"/>
    </source>
</evidence>
<keyword evidence="6 9" id="KW-1133">Transmembrane helix</keyword>